<feature type="domain" description="HTH cro/C1-type" evidence="1">
    <location>
        <begin position="3"/>
        <end position="57"/>
    </location>
</feature>
<dbReference type="InterPro" id="IPR010982">
    <property type="entry name" value="Lambda_DNA-bd_dom_sf"/>
</dbReference>
<name>A0ABT4Q2G8_9BACL</name>
<keyword evidence="3" id="KW-1185">Reference proteome</keyword>
<dbReference type="Proteomes" id="UP001527882">
    <property type="component" value="Unassembled WGS sequence"/>
</dbReference>
<dbReference type="SUPFAM" id="SSF47413">
    <property type="entry name" value="lambda repressor-like DNA-binding domains"/>
    <property type="match status" value="1"/>
</dbReference>
<protein>
    <submittedName>
        <fullName evidence="2">Helix-turn-helix transcriptional regulator</fullName>
    </submittedName>
</protein>
<sequence length="108" mass="12333">MQVKQIRLQRGVGVSEFALELGVTPDYLTNLENGRTRTIQLEILSKLERELASWAGRNEETGEREEPDTQSALRAARLAFSLRELHRRNPEAADSLMRIVEQGLLLFK</sequence>
<dbReference type="Gene3D" id="1.10.260.40">
    <property type="entry name" value="lambda repressor-like DNA-binding domains"/>
    <property type="match status" value="1"/>
</dbReference>
<dbReference type="SMART" id="SM00530">
    <property type="entry name" value="HTH_XRE"/>
    <property type="match status" value="1"/>
</dbReference>
<proteinExistence type="predicted"/>
<gene>
    <name evidence="2" type="ORF">O9H85_01000</name>
</gene>
<dbReference type="Pfam" id="PF01381">
    <property type="entry name" value="HTH_3"/>
    <property type="match status" value="1"/>
</dbReference>
<evidence type="ECO:0000259" key="1">
    <source>
        <dbReference type="PROSITE" id="PS50943"/>
    </source>
</evidence>
<dbReference type="RefSeq" id="WP_269879405.1">
    <property type="nucleotide sequence ID" value="NZ_JAQAGZ010000001.1"/>
</dbReference>
<evidence type="ECO:0000313" key="2">
    <source>
        <dbReference type="EMBL" id="MCZ8511034.1"/>
    </source>
</evidence>
<reference evidence="2 3" key="1">
    <citation type="submission" date="2022-12" db="EMBL/GenBank/DDBJ databases">
        <title>Draft genome sequence of Paenibacillus sp. dW9.</title>
        <authorList>
            <person name="Choi E.-W."/>
            <person name="Kim D.-U."/>
        </authorList>
    </citation>
    <scope>NUCLEOTIDE SEQUENCE [LARGE SCALE GENOMIC DNA]</scope>
    <source>
        <strain evidence="3">dW9</strain>
    </source>
</reference>
<evidence type="ECO:0000313" key="3">
    <source>
        <dbReference type="Proteomes" id="UP001527882"/>
    </source>
</evidence>
<accession>A0ABT4Q2G8</accession>
<dbReference type="PROSITE" id="PS50943">
    <property type="entry name" value="HTH_CROC1"/>
    <property type="match status" value="1"/>
</dbReference>
<comment type="caution">
    <text evidence="2">The sequence shown here is derived from an EMBL/GenBank/DDBJ whole genome shotgun (WGS) entry which is preliminary data.</text>
</comment>
<dbReference type="InterPro" id="IPR001387">
    <property type="entry name" value="Cro/C1-type_HTH"/>
</dbReference>
<dbReference type="EMBL" id="JAQAGZ010000001">
    <property type="protein sequence ID" value="MCZ8511034.1"/>
    <property type="molecule type" value="Genomic_DNA"/>
</dbReference>
<dbReference type="CDD" id="cd00093">
    <property type="entry name" value="HTH_XRE"/>
    <property type="match status" value="1"/>
</dbReference>
<organism evidence="2 3">
    <name type="scientific">Paenibacillus gyeongsangnamensis</name>
    <dbReference type="NCBI Taxonomy" id="3388067"/>
    <lineage>
        <taxon>Bacteria</taxon>
        <taxon>Bacillati</taxon>
        <taxon>Bacillota</taxon>
        <taxon>Bacilli</taxon>
        <taxon>Bacillales</taxon>
        <taxon>Paenibacillaceae</taxon>
        <taxon>Paenibacillus</taxon>
    </lineage>
</organism>